<reference evidence="1 2" key="1">
    <citation type="journal article" date="2018" name="PLoS Genet.">
        <title>Population sequencing reveals clonal diversity and ancestral inbreeding in the grapevine cultivar Chardonnay.</title>
        <authorList>
            <person name="Roach M.J."/>
            <person name="Johnson D.L."/>
            <person name="Bohlmann J."/>
            <person name="van Vuuren H.J."/>
            <person name="Jones S.J."/>
            <person name="Pretorius I.S."/>
            <person name="Schmidt S.A."/>
            <person name="Borneman A.R."/>
        </authorList>
    </citation>
    <scope>NUCLEOTIDE SEQUENCE [LARGE SCALE GENOMIC DNA]</scope>
    <source>
        <strain evidence="2">cv. Chardonnay</strain>
        <tissue evidence="1">Leaf</tissue>
    </source>
</reference>
<proteinExistence type="predicted"/>
<dbReference type="PANTHER" id="PTHR36748:SF3">
    <property type="entry name" value="MENTAL RETARDATION GTPASE ACTIVATING PROTEIN"/>
    <property type="match status" value="1"/>
</dbReference>
<dbReference type="EMBL" id="QGNW01000051">
    <property type="protein sequence ID" value="RVX06385.1"/>
    <property type="molecule type" value="Genomic_DNA"/>
</dbReference>
<accession>A0A438JBQ4</accession>
<evidence type="ECO:0000313" key="1">
    <source>
        <dbReference type="EMBL" id="RVX06385.1"/>
    </source>
</evidence>
<comment type="caution">
    <text evidence="1">The sequence shown here is derived from an EMBL/GenBank/DDBJ whole genome shotgun (WGS) entry which is preliminary data.</text>
</comment>
<name>A0A438JBQ4_VITVI</name>
<organism evidence="1 2">
    <name type="scientific">Vitis vinifera</name>
    <name type="common">Grape</name>
    <dbReference type="NCBI Taxonomy" id="29760"/>
    <lineage>
        <taxon>Eukaryota</taxon>
        <taxon>Viridiplantae</taxon>
        <taxon>Streptophyta</taxon>
        <taxon>Embryophyta</taxon>
        <taxon>Tracheophyta</taxon>
        <taxon>Spermatophyta</taxon>
        <taxon>Magnoliopsida</taxon>
        <taxon>eudicotyledons</taxon>
        <taxon>Gunneridae</taxon>
        <taxon>Pentapetalae</taxon>
        <taxon>rosids</taxon>
        <taxon>Vitales</taxon>
        <taxon>Vitaceae</taxon>
        <taxon>Viteae</taxon>
        <taxon>Vitis</taxon>
    </lineage>
</organism>
<evidence type="ECO:0000313" key="2">
    <source>
        <dbReference type="Proteomes" id="UP000288805"/>
    </source>
</evidence>
<sequence length="130" mass="14360">MRSTLQHTFIHQCSQSVAARSGYGWECSSPDGFALNSKWNEAEKYICNPTLRGGSNGVSVCKNTQWAILSELHKQNYNVCASYLPFPAATTPNKSFCSCSYNTGKLCPISYSREENGGHDQRCGNPKHTT</sequence>
<dbReference type="PANTHER" id="PTHR36748">
    <property type="entry name" value="MENTAL RETARDATION GTPASE ACTIVATING PROTEIN"/>
    <property type="match status" value="1"/>
</dbReference>
<dbReference type="Proteomes" id="UP000288805">
    <property type="component" value="Unassembled WGS sequence"/>
</dbReference>
<dbReference type="AlphaFoldDB" id="A0A438JBQ4"/>
<gene>
    <name evidence="1" type="ORF">CK203_023592</name>
</gene>
<protein>
    <submittedName>
        <fullName evidence="1">Uncharacterized protein</fullName>
    </submittedName>
</protein>